<dbReference type="InterPro" id="IPR050172">
    <property type="entry name" value="SsuD_RutA_monooxygenase"/>
</dbReference>
<keyword evidence="3 6" id="KW-0560">Oxidoreductase</keyword>
<dbReference type="SUPFAM" id="SSF51679">
    <property type="entry name" value="Bacterial luciferase-like"/>
    <property type="match status" value="1"/>
</dbReference>
<evidence type="ECO:0000313" key="7">
    <source>
        <dbReference type="Proteomes" id="UP000608579"/>
    </source>
</evidence>
<sequence length="299" mass="32902">MKGAAGVCLPNYGNNSSREAIVEVAKAAEELGYDSVWTTDHILLPSSHSYPYGKIYESLTTLSYVAALTDNVKLGTSILVLPMRNAVTVAKMLASLDSLSGGRVIAGVAVGWSEQEFKNLGVGHLFKKRGRLLNEQIKVMRLIWRGSRVSFKGHFHEIEDGVSDPRPKQLNGPSVWIGGNSEYAVKRALELGDAWHFTGITLEELDERLRLISQRGGKLPVTGRFTVDLTGKAPRESRAASGARRVVISGRDAQEVINQLTPYVDRGVSYLVCSFGDKPSQRQINDMKRFINDIIPSLF</sequence>
<evidence type="ECO:0000256" key="4">
    <source>
        <dbReference type="ARBA" id="ARBA00023033"/>
    </source>
</evidence>
<dbReference type="InterPro" id="IPR011251">
    <property type="entry name" value="Luciferase-like_dom"/>
</dbReference>
<dbReference type="AlphaFoldDB" id="A0A833E9B9"/>
<proteinExistence type="predicted"/>
<dbReference type="GO" id="GO:0046306">
    <property type="term" value="P:alkanesulfonate catabolic process"/>
    <property type="evidence" value="ECO:0007669"/>
    <property type="project" value="TreeGrafter"/>
</dbReference>
<dbReference type="EMBL" id="DQVM01000033">
    <property type="protein sequence ID" value="HIQ29282.1"/>
    <property type="molecule type" value="Genomic_DNA"/>
</dbReference>
<keyword evidence="4" id="KW-0503">Monooxygenase</keyword>
<dbReference type="NCBIfam" id="TIGR03619">
    <property type="entry name" value="F420_Rv2161c"/>
    <property type="match status" value="1"/>
</dbReference>
<dbReference type="Proteomes" id="UP000608579">
    <property type="component" value="Unassembled WGS sequence"/>
</dbReference>
<reference evidence="6" key="1">
    <citation type="journal article" date="2020" name="ISME J.">
        <title>Gammaproteobacteria mediating utilization of methyl-, sulfur- and petroleum organic compounds in deep ocean hydrothermal plumes.</title>
        <authorList>
            <person name="Zhou Z."/>
            <person name="Liu Y."/>
            <person name="Pan J."/>
            <person name="Cron B.R."/>
            <person name="Toner B.M."/>
            <person name="Anantharaman K."/>
            <person name="Breier J.A."/>
            <person name="Dick G.J."/>
            <person name="Li M."/>
        </authorList>
    </citation>
    <scope>NUCLEOTIDE SEQUENCE</scope>
    <source>
        <strain evidence="6">SZUA-1515</strain>
    </source>
</reference>
<dbReference type="PANTHER" id="PTHR42847:SF4">
    <property type="entry name" value="ALKANESULFONATE MONOOXYGENASE-RELATED"/>
    <property type="match status" value="1"/>
</dbReference>
<dbReference type="PANTHER" id="PTHR42847">
    <property type="entry name" value="ALKANESULFONATE MONOOXYGENASE"/>
    <property type="match status" value="1"/>
</dbReference>
<dbReference type="GO" id="GO:0008726">
    <property type="term" value="F:alkanesulfonate monooxygenase activity"/>
    <property type="evidence" value="ECO:0007669"/>
    <property type="project" value="TreeGrafter"/>
</dbReference>
<keyword evidence="2" id="KW-0288">FMN</keyword>
<organism evidence="6 7">
    <name type="scientific">Caldiarchaeum subterraneum</name>
    <dbReference type="NCBI Taxonomy" id="311458"/>
    <lineage>
        <taxon>Archaea</taxon>
        <taxon>Nitrososphaerota</taxon>
        <taxon>Candidatus Caldarchaeales</taxon>
        <taxon>Candidatus Caldarchaeaceae</taxon>
        <taxon>Candidatus Caldarchaeum</taxon>
    </lineage>
</organism>
<dbReference type="Gene3D" id="3.20.20.30">
    <property type="entry name" value="Luciferase-like domain"/>
    <property type="match status" value="1"/>
</dbReference>
<evidence type="ECO:0000256" key="2">
    <source>
        <dbReference type="ARBA" id="ARBA00022643"/>
    </source>
</evidence>
<comment type="caution">
    <text evidence="6">The sequence shown here is derived from an EMBL/GenBank/DDBJ whole genome shotgun (WGS) entry which is preliminary data.</text>
</comment>
<keyword evidence="1" id="KW-0285">Flavoprotein</keyword>
<name>A0A833E9B9_CALS0</name>
<gene>
    <name evidence="6" type="ORF">EYH45_01815</name>
</gene>
<evidence type="ECO:0000259" key="5">
    <source>
        <dbReference type="Pfam" id="PF00296"/>
    </source>
</evidence>
<evidence type="ECO:0000256" key="1">
    <source>
        <dbReference type="ARBA" id="ARBA00022630"/>
    </source>
</evidence>
<protein>
    <submittedName>
        <fullName evidence="6">TIGR03619 family F420-dependent LLM class oxidoreductase</fullName>
        <ecNumber evidence="6">1.-.-.-</ecNumber>
    </submittedName>
</protein>
<accession>A0A833E9B9</accession>
<dbReference type="InterPro" id="IPR036661">
    <property type="entry name" value="Luciferase-like_sf"/>
</dbReference>
<evidence type="ECO:0000313" key="6">
    <source>
        <dbReference type="EMBL" id="HIQ29282.1"/>
    </source>
</evidence>
<dbReference type="InterPro" id="IPR019921">
    <property type="entry name" value="Lucif-like_OxRdtase_Rv2161c"/>
</dbReference>
<dbReference type="Pfam" id="PF00296">
    <property type="entry name" value="Bac_luciferase"/>
    <property type="match status" value="1"/>
</dbReference>
<feature type="domain" description="Luciferase-like" evidence="5">
    <location>
        <begin position="17"/>
        <end position="268"/>
    </location>
</feature>
<evidence type="ECO:0000256" key="3">
    <source>
        <dbReference type="ARBA" id="ARBA00023002"/>
    </source>
</evidence>
<dbReference type="EC" id="1.-.-.-" evidence="6"/>